<dbReference type="PANTHER" id="PTHR14741:SF32">
    <property type="entry name" value="TRIMETHYLGUANOSINE SYNTHASE"/>
    <property type="match status" value="1"/>
</dbReference>
<dbReference type="Gene3D" id="3.40.50.150">
    <property type="entry name" value="Vaccinia Virus protein VP39"/>
    <property type="match status" value="1"/>
</dbReference>
<name>A0A7W3VY13_9PSEU</name>
<keyword evidence="2" id="KW-0808">Transferase</keyword>
<dbReference type="InterPro" id="IPR029063">
    <property type="entry name" value="SAM-dependent_MTases_sf"/>
</dbReference>
<dbReference type="InterPro" id="IPR041497">
    <property type="entry name" value="Thump-like"/>
</dbReference>
<dbReference type="AlphaFoldDB" id="A0A7W3VY13"/>
<evidence type="ECO:0000313" key="3">
    <source>
        <dbReference type="Proteomes" id="UP000526734"/>
    </source>
</evidence>
<dbReference type="SUPFAM" id="SSF53335">
    <property type="entry name" value="S-adenosyl-L-methionine-dependent methyltransferases"/>
    <property type="match status" value="1"/>
</dbReference>
<organism evidence="2 3">
    <name type="scientific">Amycolatopsis dendrobii</name>
    <dbReference type="NCBI Taxonomy" id="2760662"/>
    <lineage>
        <taxon>Bacteria</taxon>
        <taxon>Bacillati</taxon>
        <taxon>Actinomycetota</taxon>
        <taxon>Actinomycetes</taxon>
        <taxon>Pseudonocardiales</taxon>
        <taxon>Pseudonocardiaceae</taxon>
        <taxon>Amycolatopsis</taxon>
    </lineage>
</organism>
<keyword evidence="3" id="KW-1185">Reference proteome</keyword>
<dbReference type="GO" id="GO:0032259">
    <property type="term" value="P:methylation"/>
    <property type="evidence" value="ECO:0007669"/>
    <property type="project" value="UniProtKB-KW"/>
</dbReference>
<sequence>MPYSFTLDDVAFLRSAAGRAALAECSTLDGSRIADVTAARRVAGEHASPVLETVALRRKSVLKLTSSGEWLFTGDALQQASATPVARHRASRLAGHAVHDVTCSVGADLIELSRVASAAIGSDVDPVRLKMAQHNASVAGVSPLIARSDALRPVSRDTAVVADPARRDSAGRRVWRPADFLPPLDELVAAYPGRVLSVKCAPGMDFSIAPWADEVELVSLDGQVREACLWRGLSSGVARRATVLRSDGSQWTLTDAEPDDIPVQAAGEWLVDPDGAVVRAGLVRHYAARHGLWQLDERIAYLTGDTPPPGVRAFRVLEQLPYREKTLGQALKKLDVGRLEILVRGLDVDPDALRRKLKPRGSEESTVVLTRIGRSPVAFVCRAERIPTEGFQAEERGVSSAG</sequence>
<dbReference type="PANTHER" id="PTHR14741">
    <property type="entry name" value="S-ADENOSYLMETHIONINE-DEPENDENT METHYLTRANSFERASE RELATED"/>
    <property type="match status" value="1"/>
</dbReference>
<feature type="domain" description="THUMP-like" evidence="1">
    <location>
        <begin position="311"/>
        <end position="382"/>
    </location>
</feature>
<evidence type="ECO:0000259" key="1">
    <source>
        <dbReference type="Pfam" id="PF18096"/>
    </source>
</evidence>
<dbReference type="RefSeq" id="WP_182892281.1">
    <property type="nucleotide sequence ID" value="NZ_JACGZW010000006.1"/>
</dbReference>
<keyword evidence="2" id="KW-0489">Methyltransferase</keyword>
<protein>
    <submittedName>
        <fullName evidence="2">Class I SAM-dependent methyltransferase</fullName>
    </submittedName>
</protein>
<dbReference type="Pfam" id="PF18096">
    <property type="entry name" value="Thump_like"/>
    <property type="match status" value="1"/>
</dbReference>
<gene>
    <name evidence="2" type="ORF">H4281_19050</name>
</gene>
<comment type="caution">
    <text evidence="2">The sequence shown here is derived from an EMBL/GenBank/DDBJ whole genome shotgun (WGS) entry which is preliminary data.</text>
</comment>
<proteinExistence type="predicted"/>
<evidence type="ECO:0000313" key="2">
    <source>
        <dbReference type="EMBL" id="MBB1155245.1"/>
    </source>
</evidence>
<reference evidence="2 3" key="1">
    <citation type="submission" date="2020-08" db="EMBL/GenBank/DDBJ databases">
        <title>Amycolatopsis sp. nov. DR6-1 isolated from Dendrobium heterocarpum.</title>
        <authorList>
            <person name="Tedsree N."/>
            <person name="Kuncharoen N."/>
            <person name="Likhitwitayawuid K."/>
            <person name="Tanasupawat S."/>
        </authorList>
    </citation>
    <scope>NUCLEOTIDE SEQUENCE [LARGE SCALE GENOMIC DNA]</scope>
    <source>
        <strain evidence="2 3">DR6-1</strain>
    </source>
</reference>
<dbReference type="GO" id="GO:0008168">
    <property type="term" value="F:methyltransferase activity"/>
    <property type="evidence" value="ECO:0007669"/>
    <property type="project" value="UniProtKB-KW"/>
</dbReference>
<dbReference type="EMBL" id="JACGZW010000006">
    <property type="protein sequence ID" value="MBB1155245.1"/>
    <property type="molecule type" value="Genomic_DNA"/>
</dbReference>
<accession>A0A7W3VY13</accession>
<dbReference type="Proteomes" id="UP000526734">
    <property type="component" value="Unassembled WGS sequence"/>
</dbReference>